<evidence type="ECO:0000313" key="2">
    <source>
        <dbReference type="EMBL" id="OQR79336.1"/>
    </source>
</evidence>
<reference evidence="2 3" key="1">
    <citation type="journal article" date="2017" name="Gigascience">
        <title>Draft genome of the honey bee ectoparasitic mite, Tropilaelaps mercedesae, is shaped by the parasitic life history.</title>
        <authorList>
            <person name="Dong X."/>
            <person name="Armstrong S.D."/>
            <person name="Xia D."/>
            <person name="Makepeace B.L."/>
            <person name="Darby A.C."/>
            <person name="Kadowaki T."/>
        </authorList>
    </citation>
    <scope>NUCLEOTIDE SEQUENCE [LARGE SCALE GENOMIC DNA]</scope>
    <source>
        <strain evidence="2">Wuxi-XJTLU</strain>
    </source>
</reference>
<protein>
    <submittedName>
        <fullName evidence="2">Uncharacterized protein</fullName>
    </submittedName>
</protein>
<keyword evidence="3" id="KW-1185">Reference proteome</keyword>
<accession>A0A1V9Y0R9</accession>
<organism evidence="2 3">
    <name type="scientific">Tropilaelaps mercedesae</name>
    <dbReference type="NCBI Taxonomy" id="418985"/>
    <lineage>
        <taxon>Eukaryota</taxon>
        <taxon>Metazoa</taxon>
        <taxon>Ecdysozoa</taxon>
        <taxon>Arthropoda</taxon>
        <taxon>Chelicerata</taxon>
        <taxon>Arachnida</taxon>
        <taxon>Acari</taxon>
        <taxon>Parasitiformes</taxon>
        <taxon>Mesostigmata</taxon>
        <taxon>Gamasina</taxon>
        <taxon>Dermanyssoidea</taxon>
        <taxon>Laelapidae</taxon>
        <taxon>Tropilaelaps</taxon>
    </lineage>
</organism>
<evidence type="ECO:0000313" key="3">
    <source>
        <dbReference type="Proteomes" id="UP000192247"/>
    </source>
</evidence>
<proteinExistence type="predicted"/>
<feature type="non-terminal residue" evidence="2">
    <location>
        <position position="111"/>
    </location>
</feature>
<dbReference type="InParanoid" id="A0A1V9Y0R9"/>
<comment type="caution">
    <text evidence="2">The sequence shown here is derived from an EMBL/GenBank/DDBJ whole genome shotgun (WGS) entry which is preliminary data.</text>
</comment>
<keyword evidence="1" id="KW-0472">Membrane</keyword>
<name>A0A1V9Y0R9_9ACAR</name>
<gene>
    <name evidence="2" type="ORF">BIW11_05808</name>
</gene>
<keyword evidence="1" id="KW-1133">Transmembrane helix</keyword>
<dbReference type="EMBL" id="MNPL01001236">
    <property type="protein sequence ID" value="OQR79336.1"/>
    <property type="molecule type" value="Genomic_DNA"/>
</dbReference>
<dbReference type="AlphaFoldDB" id="A0A1V9Y0R9"/>
<sequence length="111" mass="12740">MRVYHRRPALRTRSARCVRMGSCTVLCVLAVMALVITLVVIFNSHGERIKPRDIALQFNESHSKVRPIEDFRLLHVALLIRHTVRAPRAFPTSDTLLKPQLFPRGAERSTR</sequence>
<keyword evidence="1" id="KW-0812">Transmembrane</keyword>
<dbReference type="Proteomes" id="UP000192247">
    <property type="component" value="Unassembled WGS sequence"/>
</dbReference>
<evidence type="ECO:0000256" key="1">
    <source>
        <dbReference type="SAM" id="Phobius"/>
    </source>
</evidence>
<feature type="transmembrane region" description="Helical" evidence="1">
    <location>
        <begin position="21"/>
        <end position="42"/>
    </location>
</feature>